<comment type="caution">
    <text evidence="8">The sequence shown here is derived from an EMBL/GenBank/DDBJ whole genome shotgun (WGS) entry which is preliminary data.</text>
</comment>
<feature type="transmembrane region" description="Helical" evidence="6">
    <location>
        <begin position="377"/>
        <end position="404"/>
    </location>
</feature>
<gene>
    <name evidence="8" type="ORF">C3L24_06185</name>
</gene>
<accession>A0A657PUZ5</accession>
<dbReference type="InterPro" id="IPR000731">
    <property type="entry name" value="SSD"/>
</dbReference>
<dbReference type="GO" id="GO:0005886">
    <property type="term" value="C:plasma membrane"/>
    <property type="evidence" value="ECO:0007669"/>
    <property type="project" value="UniProtKB-SubCell"/>
</dbReference>
<feature type="transmembrane region" description="Helical" evidence="6">
    <location>
        <begin position="20"/>
        <end position="38"/>
    </location>
</feature>
<evidence type="ECO:0000256" key="6">
    <source>
        <dbReference type="SAM" id="Phobius"/>
    </source>
</evidence>
<evidence type="ECO:0000313" key="9">
    <source>
        <dbReference type="Proteomes" id="UP000250928"/>
    </source>
</evidence>
<dbReference type="PANTHER" id="PTHR33406:SF13">
    <property type="entry name" value="MEMBRANE PROTEIN YDFJ"/>
    <property type="match status" value="1"/>
</dbReference>
<evidence type="ECO:0000313" key="8">
    <source>
        <dbReference type="EMBL" id="PUE02421.1"/>
    </source>
</evidence>
<dbReference type="PROSITE" id="PS50156">
    <property type="entry name" value="SSD"/>
    <property type="match status" value="1"/>
</dbReference>
<evidence type="ECO:0000256" key="5">
    <source>
        <dbReference type="ARBA" id="ARBA00023136"/>
    </source>
</evidence>
<name>A0A657PUZ5_9GAMM</name>
<evidence type="ECO:0000256" key="4">
    <source>
        <dbReference type="ARBA" id="ARBA00022989"/>
    </source>
</evidence>
<dbReference type="InterPro" id="IPR004869">
    <property type="entry name" value="MMPL_dom"/>
</dbReference>
<organism evidence="8 9">
    <name type="scientific">Candidatus Sedimenticola endophacoides</name>
    <dbReference type="NCBI Taxonomy" id="2548426"/>
    <lineage>
        <taxon>Bacteria</taxon>
        <taxon>Pseudomonadati</taxon>
        <taxon>Pseudomonadota</taxon>
        <taxon>Gammaproteobacteria</taxon>
        <taxon>Chromatiales</taxon>
        <taxon>Sedimenticolaceae</taxon>
        <taxon>Sedimenticola</taxon>
    </lineage>
</organism>
<reference evidence="8 9" key="1">
    <citation type="submission" date="2018-01" db="EMBL/GenBank/DDBJ databases">
        <title>Novel co-symbiosis in the lucinid bivalve Phacoides pectinatus.</title>
        <authorList>
            <person name="Lim S.J."/>
            <person name="Davis B.G."/>
            <person name="Gill D.E."/>
            <person name="Engel A.S."/>
            <person name="Anderson L.C."/>
            <person name="Campbell B.J."/>
        </authorList>
    </citation>
    <scope>NUCLEOTIDE SEQUENCE [LARGE SCALE GENOMIC DNA]</scope>
    <source>
        <strain evidence="8">N3_P5</strain>
    </source>
</reference>
<dbReference type="AlphaFoldDB" id="A0A657PUZ5"/>
<keyword evidence="2" id="KW-1003">Cell membrane</keyword>
<comment type="subcellular location">
    <subcellularLocation>
        <location evidence="1">Cell membrane</location>
        <topology evidence="1">Multi-pass membrane protein</topology>
    </subcellularLocation>
</comment>
<protein>
    <recommendedName>
        <fullName evidence="7">SSD domain-containing protein</fullName>
    </recommendedName>
</protein>
<sequence length="592" mass="66894">MDTLKQETKLADRYADFVLRHRWAIIVTLLIATLAGALQIKNLDIRNDPDTLLPPSNRYVATNLYAEHNFGMGNLMVFALQVKEGDIWQPWFINMVQEIHHKLEALPNSRPANFIDIAAQKIKYMGADENGLIFKRLIPTEGISDDPEKAAQQLAFLREGVKNNPVMAPMLVSMWDQEGRRCAYEDYDKDECVARAAYIIADYDDGVKEIYLPWVREVRAMMEEYGKDERVELLVAGEPYFLAWMLQDLLNKWWLFVISIAIVLVVLWAEFRNWRGALFPLVGVGMTIALTLGLMGYSQFKLTTMMVLTPMLLLAIGIGHSVQVTRRFLLEHAGHGDCELSARVAIGHTMVPATLSIITDMVGFATLATVDISFYKAYAYFGMFGMLTLLITTTTLIPLLLTIFPPPRHLCDTKEGHSWESAAGGFISRLVIGPGKWIPIAVVSIVMVLSVHYTRILDGTQDDLMPGVEKGINYARAAFKGSSDTWQDLEKLNEIMPGVISVSIPIRGKQPLTRECVDNYFPDEIYDIEDRTERMQQCAVEKQRMGCWDSEACGAQGIMNDAEVLADIEKMENWMRAHDYVGYTGSYAQYIR</sequence>
<dbReference type="Gene3D" id="1.20.1640.10">
    <property type="entry name" value="Multidrug efflux transporter AcrB transmembrane domain"/>
    <property type="match status" value="1"/>
</dbReference>
<dbReference type="SUPFAM" id="SSF82866">
    <property type="entry name" value="Multidrug efflux transporter AcrB transmembrane domain"/>
    <property type="match status" value="1"/>
</dbReference>
<dbReference type="InterPro" id="IPR050545">
    <property type="entry name" value="Mycobact_MmpL"/>
</dbReference>
<dbReference type="PANTHER" id="PTHR33406">
    <property type="entry name" value="MEMBRANE PROTEIN MJ1562-RELATED"/>
    <property type="match status" value="1"/>
</dbReference>
<proteinExistence type="predicted"/>
<keyword evidence="5 6" id="KW-0472">Membrane</keyword>
<evidence type="ECO:0000256" key="1">
    <source>
        <dbReference type="ARBA" id="ARBA00004651"/>
    </source>
</evidence>
<feature type="transmembrane region" description="Helical" evidence="6">
    <location>
        <begin position="302"/>
        <end position="322"/>
    </location>
</feature>
<dbReference type="EMBL" id="PQCO01000180">
    <property type="protein sequence ID" value="PUE02421.1"/>
    <property type="molecule type" value="Genomic_DNA"/>
</dbReference>
<dbReference type="Proteomes" id="UP000250928">
    <property type="component" value="Unassembled WGS sequence"/>
</dbReference>
<feature type="domain" description="SSD" evidence="7">
    <location>
        <begin position="277"/>
        <end position="403"/>
    </location>
</feature>
<feature type="transmembrane region" description="Helical" evidence="6">
    <location>
        <begin position="253"/>
        <end position="271"/>
    </location>
</feature>
<evidence type="ECO:0000256" key="2">
    <source>
        <dbReference type="ARBA" id="ARBA00022475"/>
    </source>
</evidence>
<keyword evidence="4 6" id="KW-1133">Transmembrane helix</keyword>
<evidence type="ECO:0000259" key="7">
    <source>
        <dbReference type="PROSITE" id="PS50156"/>
    </source>
</evidence>
<dbReference type="Pfam" id="PF03176">
    <property type="entry name" value="MMPL"/>
    <property type="match status" value="1"/>
</dbReference>
<evidence type="ECO:0000256" key="3">
    <source>
        <dbReference type="ARBA" id="ARBA00022692"/>
    </source>
</evidence>
<feature type="transmembrane region" description="Helical" evidence="6">
    <location>
        <begin position="277"/>
        <end position="295"/>
    </location>
</feature>
<keyword evidence="3 6" id="KW-0812">Transmembrane</keyword>
<feature type="transmembrane region" description="Helical" evidence="6">
    <location>
        <begin position="350"/>
        <end position="370"/>
    </location>
</feature>